<evidence type="ECO:0000256" key="1">
    <source>
        <dbReference type="ARBA" id="ARBA00022729"/>
    </source>
</evidence>
<name>A0A7X0G017_9ACTN</name>
<protein>
    <submittedName>
        <fullName evidence="5">Uncharacterized protein</fullName>
    </submittedName>
</protein>
<evidence type="ECO:0000313" key="5">
    <source>
        <dbReference type="EMBL" id="MBB6396898.1"/>
    </source>
</evidence>
<dbReference type="Proteomes" id="UP000546324">
    <property type="component" value="Unassembled WGS sequence"/>
</dbReference>
<dbReference type="EMBL" id="JACHMQ010000001">
    <property type="protein sequence ID" value="MBB6396898.1"/>
    <property type="molecule type" value="Genomic_DNA"/>
</dbReference>
<dbReference type="Gene3D" id="2.60.120.200">
    <property type="match status" value="2"/>
</dbReference>
<dbReference type="PANTHER" id="PTHR46943">
    <property type="entry name" value="PENTRAXIN-RELATED PROTEIN PTX3"/>
    <property type="match status" value="1"/>
</dbReference>
<dbReference type="InterPro" id="IPR006558">
    <property type="entry name" value="LamG-like"/>
</dbReference>
<dbReference type="SMART" id="SM00560">
    <property type="entry name" value="LamGL"/>
    <property type="match status" value="1"/>
</dbReference>
<evidence type="ECO:0000259" key="4">
    <source>
        <dbReference type="SMART" id="SM00560"/>
    </source>
</evidence>
<keyword evidence="2" id="KW-1015">Disulfide bond</keyword>
<dbReference type="PANTHER" id="PTHR46943:SF1">
    <property type="entry name" value="PENTRAXIN-RELATED PROTEIN PTX3"/>
    <property type="match status" value="1"/>
</dbReference>
<evidence type="ECO:0000259" key="3">
    <source>
        <dbReference type="SMART" id="SM00458"/>
    </source>
</evidence>
<dbReference type="CDD" id="cd00161">
    <property type="entry name" value="beta-trefoil_Ricin-like"/>
    <property type="match status" value="1"/>
</dbReference>
<dbReference type="InterPro" id="IPR042837">
    <property type="entry name" value="PTX3"/>
</dbReference>
<dbReference type="GO" id="GO:0006955">
    <property type="term" value="P:immune response"/>
    <property type="evidence" value="ECO:0007669"/>
    <property type="project" value="InterPro"/>
</dbReference>
<dbReference type="Pfam" id="PF13385">
    <property type="entry name" value="Laminin_G_3"/>
    <property type="match status" value="2"/>
</dbReference>
<dbReference type="RefSeq" id="WP_185026875.1">
    <property type="nucleotide sequence ID" value="NZ_JACHMQ010000001.1"/>
</dbReference>
<organism evidence="5 6">
    <name type="scientific">Actinomadura coerulea</name>
    <dbReference type="NCBI Taxonomy" id="46159"/>
    <lineage>
        <taxon>Bacteria</taxon>
        <taxon>Bacillati</taxon>
        <taxon>Actinomycetota</taxon>
        <taxon>Actinomycetes</taxon>
        <taxon>Streptosporangiales</taxon>
        <taxon>Thermomonosporaceae</taxon>
        <taxon>Actinomadura</taxon>
    </lineage>
</organism>
<dbReference type="SUPFAM" id="SSF49899">
    <property type="entry name" value="Concanavalin A-like lectins/glucanases"/>
    <property type="match status" value="2"/>
</dbReference>
<dbReference type="Pfam" id="PF14200">
    <property type="entry name" value="RicinB_lectin_2"/>
    <property type="match status" value="2"/>
</dbReference>
<dbReference type="SMART" id="SM00458">
    <property type="entry name" value="RICIN"/>
    <property type="match status" value="1"/>
</dbReference>
<gene>
    <name evidence="5" type="ORF">BKA00_003812</name>
</gene>
<keyword evidence="1" id="KW-0732">Signal</keyword>
<feature type="domain" description="LamG-like jellyroll fold" evidence="4">
    <location>
        <begin position="989"/>
        <end position="1131"/>
    </location>
</feature>
<evidence type="ECO:0000256" key="2">
    <source>
        <dbReference type="ARBA" id="ARBA00023157"/>
    </source>
</evidence>
<feature type="domain" description="Ricin B lectin" evidence="3">
    <location>
        <begin position="800"/>
        <end position="939"/>
    </location>
</feature>
<dbReference type="InterPro" id="IPR013320">
    <property type="entry name" value="ConA-like_dom_sf"/>
</dbReference>
<evidence type="ECO:0000313" key="6">
    <source>
        <dbReference type="Proteomes" id="UP000546324"/>
    </source>
</evidence>
<dbReference type="InterPro" id="IPR000772">
    <property type="entry name" value="Ricin_B_lectin"/>
</dbReference>
<proteinExistence type="predicted"/>
<dbReference type="PROSITE" id="PS50231">
    <property type="entry name" value="RICIN_B_LECTIN"/>
    <property type="match status" value="1"/>
</dbReference>
<reference evidence="5 6" key="1">
    <citation type="submission" date="2020-08" db="EMBL/GenBank/DDBJ databases">
        <title>Sequencing the genomes of 1000 actinobacteria strains.</title>
        <authorList>
            <person name="Klenk H.-P."/>
        </authorList>
    </citation>
    <scope>NUCLEOTIDE SEQUENCE [LARGE SCALE GENOMIC DNA]</scope>
    <source>
        <strain evidence="5 6">DSM 43675</strain>
    </source>
</reference>
<accession>A0A7X0G017</accession>
<dbReference type="SUPFAM" id="SSF50370">
    <property type="entry name" value="Ricin B-like lectins"/>
    <property type="match status" value="1"/>
</dbReference>
<dbReference type="InterPro" id="IPR035992">
    <property type="entry name" value="Ricin_B-like_lectins"/>
</dbReference>
<dbReference type="Gene3D" id="2.80.10.50">
    <property type="match status" value="1"/>
</dbReference>
<sequence>MRAEVSVSFWGRFPLRKSRSHRVRSRPFSATSAATAFALLLPLSLVGLPWDASMSAAHADEAPKAAPSQREAVAAALKSKRPVNVTSMTGPQREVRALPDGRLEATVSARPVRTLRDGKWVPIDTRLRRRADGMLAPGATTVGLAFSAGGDGPFATMSRAGRTMSLTWPHGRLPAPVVDSESATYQNVLPDVDLVVRAKPSGFSHVLVVKTPAAARDPRLATVRMGLKADRMKVEADKSGGMRVVDEAAGGTVFKAAEPMMWDSSGKAAGGVRKTTLSERAMAAETPADGVKRGRVKSSAVGGNLALVPDPGLLTGTGTTFPLYIDPDWQGPGESAAVMVSTKYTDSSWEDEGMGYCSDSDPYMGGQCGGTITKRLFYKFVLPSAVMRTNVLWAEFKPYQTGAYNCTAAAAQVWKTKGVSGSTSWGTQAASGFWQRKLVEKSFNYGNEGVGCANNTVVLSSETLKTEVDNTANGSGTLWLGLKATSEGSTTGWKRFNNDAVLRVLYNLPPKTPANAHLEGEGGTYPCGLNDASMPRLRVWPTMAAKITDPQGSDRVQGEFMIGWGDANGAGFSWRIGAAPAPDSTPVYSGGGNSGQVFTKAMSALASSRGIPKNVPLAWTVRGHDFKDGLENDDWHNWLGAGPWADAPTSVGGLGHKCWFVYDDAAPPPPIVTSAKYPANAIEHDGVGEPGDFTVTAAPGSEPIVKFGYQFTPPGRPAEPITWLVLGQTPGCTTTACTFSKTPDVRGDWKLNVHAVDRAGRSGTAPDYGFRVRRVASEEAHWKLDDPAGTVRLREEIAADDTFTAVNVKTGKCLNVEGGQKTPGAHIMQWDCDGVDWERWRLSEVGANTYTFVSKKSDKCLDIDGTPASTADGAHSIQSDCAEVPSQRFQRVEQADGAYQLKPAHSNKCLTIDGESMDNRAHVLQQTCTGSQWEQWRLLSVNEAGMVGTDYALGTPARVGSSSLKLNADADPATTGYAETKLPVLDPTKNYAVSAWAKLATKGGVFTIASQDADVASSMYLQYSPIDDRWAFSGVLGDKADAVGVRALSAQPPVVGQWTHLVGVYDATAKTISLYVDGRLEQTTSYNGDQWAGVNRGAFAIGRAKYNGIKTDFFRGEIDDVRVFDRAVTAQDVAGWYRSTVQARWRLSTAPANGVVPDDSGAGHDLTLYGGAEIKTDGETCDQLDGGCLALHGANTSGVGQWARTALPVVRTDGSFSVAGWVDAVKPTVPMTVFSLAGITQNAFTVRFNPKAARNPNWDPDRDDPADEWVGRWEIEASVADALGTTRVTAYQSQSCNICTDSGPDHLALVYDAETDTMTLYVNGNTSAESAKTGVIGFNAPGPVQIGRRFADGQTSDNDPTREYFAGLIRDVWLVKGALAPNEVLPLANLQQIDTPYGNPPLPQSYD</sequence>
<comment type="caution">
    <text evidence="5">The sequence shown here is derived from an EMBL/GenBank/DDBJ whole genome shotgun (WGS) entry which is preliminary data.</text>
</comment>
<keyword evidence="6" id="KW-1185">Reference proteome</keyword>